<dbReference type="RefSeq" id="WP_244274765.1">
    <property type="nucleotide sequence ID" value="NZ_FXBM01000001.1"/>
</dbReference>
<dbReference type="PANTHER" id="PTHR43649:SF33">
    <property type="entry name" value="POLYGALACTURONAN_RHAMNOGALACTURONAN-BINDING PROTEIN YTCQ"/>
    <property type="match status" value="1"/>
</dbReference>
<feature type="signal peptide" evidence="6">
    <location>
        <begin position="1"/>
        <end position="21"/>
    </location>
</feature>
<evidence type="ECO:0000256" key="4">
    <source>
        <dbReference type="ARBA" id="ARBA00023139"/>
    </source>
</evidence>
<keyword evidence="2 6" id="KW-0732">Signal</keyword>
<dbReference type="InterPro" id="IPR006059">
    <property type="entry name" value="SBP"/>
</dbReference>
<dbReference type="PANTHER" id="PTHR43649">
    <property type="entry name" value="ARABINOSE-BINDING PROTEIN-RELATED"/>
    <property type="match status" value="1"/>
</dbReference>
<keyword evidence="3" id="KW-0472">Membrane</keyword>
<dbReference type="InterPro" id="IPR050490">
    <property type="entry name" value="Bact_solute-bd_prot1"/>
</dbReference>
<sequence length="435" mass="46266">MRTSRITAAALALGLSTLALAGCTASSGDSGGSDGGPVTLDYWAWAPGSQEEVDAFNESHPDIQVKLTDAGGGETSSAKLVTALRAGNAPDIALVENTSLPRMIVAGVPLDITDYVTDIQDAFAEGTWAQTTFDGRTFGVPQDIGPMALVYRVDVFEKYGIEAPVTWEDYREAAATIKAQDPSLTMASLSTDGWGWYAPVAAQAGEDWWSQDGETWTVNIDGEKSRQVMDFFQGMYDDGLITADPILTPTYNQQLNDGTMLSWPSAVWAPGVIEGVAPTTAGKWALSPLPRWDADDPTVSFQGGSSVVVTSTSEHPEEAAEFAKWLNASEEGAEMILNVQNGYPAALYGQEIATEQEPPALMPQQTDYYDVVAEISQNTKPVTWGPNTDVAAAAFTDAMNAAVQNGTSWADALTATQDAVVADMEEQGFTVEEGS</sequence>
<evidence type="ECO:0000256" key="5">
    <source>
        <dbReference type="ARBA" id="ARBA00023288"/>
    </source>
</evidence>
<dbReference type="SUPFAM" id="SSF53850">
    <property type="entry name" value="Periplasmic binding protein-like II"/>
    <property type="match status" value="1"/>
</dbReference>
<accession>A0A1X7N9E0</accession>
<evidence type="ECO:0000256" key="6">
    <source>
        <dbReference type="SAM" id="SignalP"/>
    </source>
</evidence>
<feature type="chain" id="PRO_5038859982" evidence="6">
    <location>
        <begin position="22"/>
        <end position="435"/>
    </location>
</feature>
<keyword evidence="1" id="KW-1003">Cell membrane</keyword>
<organism evidence="7 8">
    <name type="scientific">Rathayibacter oskolensis</name>
    <dbReference type="NCBI Taxonomy" id="1891671"/>
    <lineage>
        <taxon>Bacteria</taxon>
        <taxon>Bacillati</taxon>
        <taxon>Actinomycetota</taxon>
        <taxon>Actinomycetes</taxon>
        <taxon>Micrococcales</taxon>
        <taxon>Microbacteriaceae</taxon>
        <taxon>Rathayibacter</taxon>
    </lineage>
</organism>
<evidence type="ECO:0000256" key="1">
    <source>
        <dbReference type="ARBA" id="ARBA00022475"/>
    </source>
</evidence>
<evidence type="ECO:0000256" key="2">
    <source>
        <dbReference type="ARBA" id="ARBA00022729"/>
    </source>
</evidence>
<proteinExistence type="predicted"/>
<reference evidence="8" key="1">
    <citation type="submission" date="2017-04" db="EMBL/GenBank/DDBJ databases">
        <authorList>
            <person name="Varghese N."/>
            <person name="Submissions S."/>
        </authorList>
    </citation>
    <scope>NUCLEOTIDE SEQUENCE [LARGE SCALE GENOMIC DNA]</scope>
    <source>
        <strain evidence="8">VKM Ac-2121</strain>
    </source>
</reference>
<name>A0A1X7N9E0_9MICO</name>
<dbReference type="EMBL" id="FXBM01000001">
    <property type="protein sequence ID" value="SMH33639.1"/>
    <property type="molecule type" value="Genomic_DNA"/>
</dbReference>
<evidence type="ECO:0000256" key="3">
    <source>
        <dbReference type="ARBA" id="ARBA00023136"/>
    </source>
</evidence>
<protein>
    <submittedName>
        <fullName evidence="7">Carbohydrate ABC transporter substrate-binding protein, CUT1 family</fullName>
    </submittedName>
</protein>
<evidence type="ECO:0000313" key="7">
    <source>
        <dbReference type="EMBL" id="SMH33639.1"/>
    </source>
</evidence>
<keyword evidence="8" id="KW-1185">Reference proteome</keyword>
<dbReference type="Proteomes" id="UP000193711">
    <property type="component" value="Unassembled WGS sequence"/>
</dbReference>
<dbReference type="AlphaFoldDB" id="A0A1X7N9E0"/>
<dbReference type="STRING" id="1891671.SAMN06295885_0900"/>
<dbReference type="PROSITE" id="PS51257">
    <property type="entry name" value="PROKAR_LIPOPROTEIN"/>
    <property type="match status" value="1"/>
</dbReference>
<dbReference type="Gene3D" id="3.40.190.10">
    <property type="entry name" value="Periplasmic binding protein-like II"/>
    <property type="match status" value="3"/>
</dbReference>
<evidence type="ECO:0000313" key="8">
    <source>
        <dbReference type="Proteomes" id="UP000193711"/>
    </source>
</evidence>
<gene>
    <name evidence="7" type="ORF">SAMN06295885_0900</name>
</gene>
<keyword evidence="4" id="KW-0564">Palmitate</keyword>
<keyword evidence="5" id="KW-0449">Lipoprotein</keyword>
<dbReference type="CDD" id="cd13585">
    <property type="entry name" value="PBP2_TMBP_like"/>
    <property type="match status" value="1"/>
</dbReference>
<dbReference type="Pfam" id="PF01547">
    <property type="entry name" value="SBP_bac_1"/>
    <property type="match status" value="1"/>
</dbReference>